<keyword evidence="1" id="KW-0040">ANK repeat</keyword>
<dbReference type="PROSITE" id="PS50088">
    <property type="entry name" value="ANK_REPEAT"/>
    <property type="match status" value="1"/>
</dbReference>
<dbReference type="Gene3D" id="1.25.40.20">
    <property type="entry name" value="Ankyrin repeat-containing domain"/>
    <property type="match status" value="1"/>
</dbReference>
<organism evidence="2 3">
    <name type="scientific">Durio zibethinus</name>
    <name type="common">Durian</name>
    <dbReference type="NCBI Taxonomy" id="66656"/>
    <lineage>
        <taxon>Eukaryota</taxon>
        <taxon>Viridiplantae</taxon>
        <taxon>Streptophyta</taxon>
        <taxon>Embryophyta</taxon>
        <taxon>Tracheophyta</taxon>
        <taxon>Spermatophyta</taxon>
        <taxon>Magnoliopsida</taxon>
        <taxon>eudicotyledons</taxon>
        <taxon>Gunneridae</taxon>
        <taxon>Pentapetalae</taxon>
        <taxon>rosids</taxon>
        <taxon>malvids</taxon>
        <taxon>Malvales</taxon>
        <taxon>Malvaceae</taxon>
        <taxon>Helicteroideae</taxon>
        <taxon>Durio</taxon>
    </lineage>
</organism>
<reference evidence="3 4" key="1">
    <citation type="submission" date="2025-04" db="UniProtKB">
        <authorList>
            <consortium name="RefSeq"/>
        </authorList>
    </citation>
    <scope>IDENTIFICATION</scope>
    <source>
        <tissue evidence="3 4">Fruit stalk</tissue>
    </source>
</reference>
<dbReference type="RefSeq" id="XP_022769850.1">
    <property type="nucleotide sequence ID" value="XM_022914115.1"/>
</dbReference>
<sequence length="88" mass="8996">MIKPNVTSPDLSSLLYSSVVNGSFECVKLLLQAGVDPNFVSQGDTPLGIAATTGGTEIIECLLDAGADPDVPNLVGSIPTELAASHNK</sequence>
<dbReference type="PANTHER" id="PTHR46224:SF67">
    <property type="entry name" value="HSP70-HSP90 ORGANIZING PROTEIN 3-LIKE"/>
    <property type="match status" value="1"/>
</dbReference>
<accession>A0A6P6AYI3</accession>
<evidence type="ECO:0000313" key="3">
    <source>
        <dbReference type="RefSeq" id="XP_022769850.1"/>
    </source>
</evidence>
<dbReference type="PANTHER" id="PTHR46224">
    <property type="entry name" value="ANKYRIN REPEAT FAMILY PROTEIN"/>
    <property type="match status" value="1"/>
</dbReference>
<dbReference type="Pfam" id="PF12796">
    <property type="entry name" value="Ank_2"/>
    <property type="match status" value="1"/>
</dbReference>
<evidence type="ECO:0000313" key="4">
    <source>
        <dbReference type="RefSeq" id="XP_022769851.1"/>
    </source>
</evidence>
<dbReference type="InterPro" id="IPR051616">
    <property type="entry name" value="Cul2-RING_E3_ligase_SR"/>
</dbReference>
<dbReference type="SMART" id="SM00248">
    <property type="entry name" value="ANK"/>
    <property type="match status" value="2"/>
</dbReference>
<gene>
    <name evidence="3 4" type="primary">LOC111313438</name>
</gene>
<feature type="repeat" description="ANK" evidence="1">
    <location>
        <begin position="42"/>
        <end position="74"/>
    </location>
</feature>
<keyword evidence="2" id="KW-1185">Reference proteome</keyword>
<name>A0A6P6AYI3_DURZI</name>
<proteinExistence type="predicted"/>
<dbReference type="KEGG" id="dzi:111313438"/>
<protein>
    <submittedName>
        <fullName evidence="3 4">Protein phosphatase 1 regulatory subunit 27-like</fullName>
    </submittedName>
</protein>
<dbReference type="InterPro" id="IPR002110">
    <property type="entry name" value="Ankyrin_rpt"/>
</dbReference>
<evidence type="ECO:0000313" key="2">
    <source>
        <dbReference type="Proteomes" id="UP000515121"/>
    </source>
</evidence>
<dbReference type="SUPFAM" id="SSF48403">
    <property type="entry name" value="Ankyrin repeat"/>
    <property type="match status" value="1"/>
</dbReference>
<dbReference type="InterPro" id="IPR036770">
    <property type="entry name" value="Ankyrin_rpt-contain_sf"/>
</dbReference>
<dbReference type="OrthoDB" id="412869at2759"/>
<evidence type="ECO:0000256" key="1">
    <source>
        <dbReference type="PROSITE-ProRule" id="PRU00023"/>
    </source>
</evidence>
<dbReference type="RefSeq" id="XP_022769851.1">
    <property type="nucleotide sequence ID" value="XM_022914116.1"/>
</dbReference>
<dbReference type="AlphaFoldDB" id="A0A6P6AYI3"/>
<dbReference type="PROSITE" id="PS50297">
    <property type="entry name" value="ANK_REP_REGION"/>
    <property type="match status" value="1"/>
</dbReference>
<dbReference type="GeneID" id="111313438"/>
<dbReference type="Proteomes" id="UP000515121">
    <property type="component" value="Unplaced"/>
</dbReference>